<dbReference type="InterPro" id="IPR041025">
    <property type="entry name" value="HNH_repeat"/>
</dbReference>
<reference evidence="1 2" key="1">
    <citation type="submission" date="2016-10" db="EMBL/GenBank/DDBJ databases">
        <title>Comparative genomics of Bacillus thuringiensis reveals a path to pathogens against multiple invertebrate hosts.</title>
        <authorList>
            <person name="Zheng J."/>
            <person name="Gao Q."/>
            <person name="Liu H."/>
            <person name="Peng D."/>
            <person name="Ruan L."/>
            <person name="Sun M."/>
        </authorList>
    </citation>
    <scope>NUCLEOTIDE SEQUENCE [LARGE SCALE GENOMIC DNA]</scope>
    <source>
        <strain evidence="1">BGSC 4BK1</strain>
    </source>
</reference>
<sequence length="346" mass="39775">MSRGNYKTRRYTKEVLIEIIQEKAKTLNRTPKRSEIKEACSVVRVFGSFSDGIIAAGLKPTRRKFNRKPCNETSKQEIIIEIQNKAKALGRTPRNCEVDIGKIAINKFGSWNKALQAAGLEVNQKNYTRSEIIQLLQDYAKENKRTPRKCDLSINYHACKRIFGSWCEAIRAAGLTPNIKKTDQELLQELKRVFKELGKVPTVTECHKIKFCVSTYQIRFGSWNKALELAGLPIKNSRRCGMTKERYVELLKDYATKLGRVPGSNEIREARAIINRFGSWNKALEAAELPVIKSKKEELIEIIQEKARELKRVPKSNEIRQYSTIHRHFGKWNKALEAADLSKENH</sequence>
<accession>A0A242Z5K4</accession>
<evidence type="ECO:0000313" key="1">
    <source>
        <dbReference type="EMBL" id="OTX86901.1"/>
    </source>
</evidence>
<proteinExistence type="predicted"/>
<gene>
    <name evidence="1" type="ORF">BK730_19880</name>
</gene>
<dbReference type="EMBL" id="NFDE01000057">
    <property type="protein sequence ID" value="OTX86901.1"/>
    <property type="molecule type" value="Genomic_DNA"/>
</dbReference>
<dbReference type="Pfam" id="PF18780">
    <property type="entry name" value="HNH_repeat"/>
    <property type="match status" value="6"/>
</dbReference>
<dbReference type="Proteomes" id="UP000194945">
    <property type="component" value="Unassembled WGS sequence"/>
</dbReference>
<evidence type="ECO:0000313" key="2">
    <source>
        <dbReference type="Proteomes" id="UP000194945"/>
    </source>
</evidence>
<name>A0A242Z5K4_9BACI</name>
<dbReference type="AlphaFoldDB" id="A0A242Z5K4"/>
<organism evidence="1 2">
    <name type="scientific">Bacillus wiedmannii</name>
    <dbReference type="NCBI Taxonomy" id="1890302"/>
    <lineage>
        <taxon>Bacteria</taxon>
        <taxon>Bacillati</taxon>
        <taxon>Bacillota</taxon>
        <taxon>Bacilli</taxon>
        <taxon>Bacillales</taxon>
        <taxon>Bacillaceae</taxon>
        <taxon>Bacillus</taxon>
        <taxon>Bacillus cereus group</taxon>
    </lineage>
</organism>
<comment type="caution">
    <text evidence="1">The sequence shown here is derived from an EMBL/GenBank/DDBJ whole genome shotgun (WGS) entry which is preliminary data.</text>
</comment>
<protein>
    <submittedName>
        <fullName evidence="1">Uncharacterized protein</fullName>
    </submittedName>
</protein>